<gene>
    <name evidence="1" type="ORF">M9458_053087</name>
</gene>
<accession>A0ABD0MNF4</accession>
<dbReference type="EMBL" id="JAMKFB020000234">
    <property type="protein sequence ID" value="KAL0151604.1"/>
    <property type="molecule type" value="Genomic_DNA"/>
</dbReference>
<evidence type="ECO:0000313" key="2">
    <source>
        <dbReference type="Proteomes" id="UP001529510"/>
    </source>
</evidence>
<protein>
    <submittedName>
        <fullName evidence="1">Uncharacterized protein</fullName>
    </submittedName>
</protein>
<keyword evidence="2" id="KW-1185">Reference proteome</keyword>
<organism evidence="1 2">
    <name type="scientific">Cirrhinus mrigala</name>
    <name type="common">Mrigala</name>
    <dbReference type="NCBI Taxonomy" id="683832"/>
    <lineage>
        <taxon>Eukaryota</taxon>
        <taxon>Metazoa</taxon>
        <taxon>Chordata</taxon>
        <taxon>Craniata</taxon>
        <taxon>Vertebrata</taxon>
        <taxon>Euteleostomi</taxon>
        <taxon>Actinopterygii</taxon>
        <taxon>Neopterygii</taxon>
        <taxon>Teleostei</taxon>
        <taxon>Ostariophysi</taxon>
        <taxon>Cypriniformes</taxon>
        <taxon>Cyprinidae</taxon>
        <taxon>Labeoninae</taxon>
        <taxon>Labeonini</taxon>
        <taxon>Cirrhinus</taxon>
    </lineage>
</organism>
<name>A0ABD0MNF4_CIRMR</name>
<dbReference type="Proteomes" id="UP001529510">
    <property type="component" value="Unassembled WGS sequence"/>
</dbReference>
<proteinExistence type="predicted"/>
<comment type="caution">
    <text evidence="1">The sequence shown here is derived from an EMBL/GenBank/DDBJ whole genome shotgun (WGS) entry which is preliminary data.</text>
</comment>
<evidence type="ECO:0000313" key="1">
    <source>
        <dbReference type="EMBL" id="KAL0151604.1"/>
    </source>
</evidence>
<dbReference type="AlphaFoldDB" id="A0ABD0MNF4"/>
<reference evidence="1 2" key="1">
    <citation type="submission" date="2024-05" db="EMBL/GenBank/DDBJ databases">
        <title>Genome sequencing and assembly of Indian major carp, Cirrhinus mrigala (Hamilton, 1822).</title>
        <authorList>
            <person name="Mohindra V."/>
            <person name="Chowdhury L.M."/>
            <person name="Lal K."/>
            <person name="Jena J.K."/>
        </authorList>
    </citation>
    <scope>NUCLEOTIDE SEQUENCE [LARGE SCALE GENOMIC DNA]</scope>
    <source>
        <strain evidence="1">CM1030</strain>
        <tissue evidence="1">Blood</tissue>
    </source>
</reference>
<sequence>MALIHNMSEECIKSELDLFTVPPTQTAIEKNAYIEVPPLSAISDTAPLEFFIAGTGEDYIDLNNTLLFLRVKITNPNGTDIADGAPVGLINYQERQYFYKLMCHWGIG</sequence>